<dbReference type="PROSITE" id="PS51257">
    <property type="entry name" value="PROKAR_LIPOPROTEIN"/>
    <property type="match status" value="1"/>
</dbReference>
<proteinExistence type="predicted"/>
<dbReference type="RefSeq" id="WP_200596461.1">
    <property type="nucleotide sequence ID" value="NZ_JAEPBG010000015.1"/>
</dbReference>
<protein>
    <recommendedName>
        <fullName evidence="5">Lipoprotein</fullName>
    </recommendedName>
</protein>
<feature type="compositionally biased region" description="Polar residues" evidence="1">
    <location>
        <begin position="21"/>
        <end position="32"/>
    </location>
</feature>
<name>A0A934W8Q2_9BURK</name>
<sequence length="50" mass="5146">MKTALLLLATLALAACSTFGNPQGSASAQSQADKPHSLRTFDANDPYHGG</sequence>
<keyword evidence="2" id="KW-0732">Signal</keyword>
<evidence type="ECO:0000256" key="1">
    <source>
        <dbReference type="SAM" id="MobiDB-lite"/>
    </source>
</evidence>
<keyword evidence="4" id="KW-1185">Reference proteome</keyword>
<feature type="region of interest" description="Disordered" evidence="1">
    <location>
        <begin position="21"/>
        <end position="50"/>
    </location>
</feature>
<comment type="caution">
    <text evidence="3">The sequence shown here is derived from an EMBL/GenBank/DDBJ whole genome shotgun (WGS) entry which is preliminary data.</text>
</comment>
<feature type="chain" id="PRO_5037782969" description="Lipoprotein" evidence="2">
    <location>
        <begin position="21"/>
        <end position="50"/>
    </location>
</feature>
<reference evidence="3" key="1">
    <citation type="submission" date="2021-01" db="EMBL/GenBank/DDBJ databases">
        <title>Genome sequence of strain Noviherbaspirillum sp. DKR-6.</title>
        <authorList>
            <person name="Chaudhary D.K."/>
        </authorList>
    </citation>
    <scope>NUCLEOTIDE SEQUENCE</scope>
    <source>
        <strain evidence="3">DKR-6</strain>
    </source>
</reference>
<dbReference type="EMBL" id="JAEPBG010000015">
    <property type="protein sequence ID" value="MBK4737845.1"/>
    <property type="molecule type" value="Genomic_DNA"/>
</dbReference>
<evidence type="ECO:0008006" key="5">
    <source>
        <dbReference type="Google" id="ProtNLM"/>
    </source>
</evidence>
<feature type="signal peptide" evidence="2">
    <location>
        <begin position="1"/>
        <end position="20"/>
    </location>
</feature>
<gene>
    <name evidence="3" type="ORF">JJB74_24760</name>
</gene>
<dbReference type="Proteomes" id="UP000622890">
    <property type="component" value="Unassembled WGS sequence"/>
</dbReference>
<organism evidence="3 4">
    <name type="scientific">Noviherbaspirillum pedocola</name>
    <dbReference type="NCBI Taxonomy" id="2801341"/>
    <lineage>
        <taxon>Bacteria</taxon>
        <taxon>Pseudomonadati</taxon>
        <taxon>Pseudomonadota</taxon>
        <taxon>Betaproteobacteria</taxon>
        <taxon>Burkholderiales</taxon>
        <taxon>Oxalobacteraceae</taxon>
        <taxon>Noviherbaspirillum</taxon>
    </lineage>
</organism>
<evidence type="ECO:0000256" key="2">
    <source>
        <dbReference type="SAM" id="SignalP"/>
    </source>
</evidence>
<dbReference type="AlphaFoldDB" id="A0A934W8Q2"/>
<accession>A0A934W8Q2</accession>
<evidence type="ECO:0000313" key="3">
    <source>
        <dbReference type="EMBL" id="MBK4737845.1"/>
    </source>
</evidence>
<evidence type="ECO:0000313" key="4">
    <source>
        <dbReference type="Proteomes" id="UP000622890"/>
    </source>
</evidence>